<dbReference type="Proteomes" id="UP000182658">
    <property type="component" value="Unassembled WGS sequence"/>
</dbReference>
<keyword evidence="2" id="KW-1185">Reference proteome</keyword>
<gene>
    <name evidence="1" type="ORF">CONLIGDRAFT_636703</name>
</gene>
<name>A0A1J7IA08_9PEZI</name>
<dbReference type="AlphaFoldDB" id="A0A1J7IA08"/>
<reference evidence="1 2" key="1">
    <citation type="submission" date="2016-10" db="EMBL/GenBank/DDBJ databases">
        <title>Draft genome sequence of Coniochaeta ligniaria NRRL30616, a lignocellulolytic fungus for bioabatement of inhibitors in plant biomass hydrolysates.</title>
        <authorList>
            <consortium name="DOE Joint Genome Institute"/>
            <person name="Jimenez D.J."/>
            <person name="Hector R.E."/>
            <person name="Riley R."/>
            <person name="Sun H."/>
            <person name="Grigoriev I.V."/>
            <person name="Van Elsas J.D."/>
            <person name="Nichols N.N."/>
        </authorList>
    </citation>
    <scope>NUCLEOTIDE SEQUENCE [LARGE SCALE GENOMIC DNA]</scope>
    <source>
        <strain evidence="1 2">NRRL 30616</strain>
    </source>
</reference>
<protein>
    <submittedName>
        <fullName evidence="1">Uncharacterized protein</fullName>
    </submittedName>
</protein>
<accession>A0A1J7IA08</accession>
<dbReference type="EMBL" id="KV875103">
    <property type="protein sequence ID" value="OIW24519.1"/>
    <property type="molecule type" value="Genomic_DNA"/>
</dbReference>
<sequence length="210" mass="23344">MPRVHDRITAAVIITPMLPRQHGEKKELSIMQIPGVLRHSWCMPRCQTCITVSPRKPSTIYTQQGILQLPVVCIRDAGASGFFLCSCSALWICWSHWSDPPCRSWPAVRPEPMCSTIATSADHPTFSDPGRRAALLMRPPLSSDGRQPSPSRCSVLPKHACCVPVAPRYRGIADAASAHPEARVCYRPCPVQIYPPHWLECLYLQSIHSA</sequence>
<evidence type="ECO:0000313" key="2">
    <source>
        <dbReference type="Proteomes" id="UP000182658"/>
    </source>
</evidence>
<evidence type="ECO:0000313" key="1">
    <source>
        <dbReference type="EMBL" id="OIW24519.1"/>
    </source>
</evidence>
<organism evidence="1 2">
    <name type="scientific">Coniochaeta ligniaria NRRL 30616</name>
    <dbReference type="NCBI Taxonomy" id="1408157"/>
    <lineage>
        <taxon>Eukaryota</taxon>
        <taxon>Fungi</taxon>
        <taxon>Dikarya</taxon>
        <taxon>Ascomycota</taxon>
        <taxon>Pezizomycotina</taxon>
        <taxon>Sordariomycetes</taxon>
        <taxon>Sordariomycetidae</taxon>
        <taxon>Coniochaetales</taxon>
        <taxon>Coniochaetaceae</taxon>
        <taxon>Coniochaeta</taxon>
    </lineage>
</organism>
<dbReference type="InParanoid" id="A0A1J7IA08"/>
<proteinExistence type="predicted"/>